<sequence>MKQNSAPWMDRLHKLIPNRATLTAHPWLQPVASHLLDPQLWRLQHEAVARGVAVGIFWAFVLPVAQIVVATVHCIWWRANIPIAAAATMLTNPLTIGFWLWLAYQFGALLLGEPTPALAPVADGGMSWLAEFGWPTMLGMSLFAISGSVVGYVGVKLIWRIRIWLKRRARR</sequence>
<keyword evidence="1" id="KW-0812">Transmembrane</keyword>
<dbReference type="EMBL" id="MTEI01000008">
    <property type="protein sequence ID" value="OQW87422.1"/>
    <property type="molecule type" value="Genomic_DNA"/>
</dbReference>
<keyword evidence="1" id="KW-0472">Membrane</keyword>
<dbReference type="Pfam" id="PF09835">
    <property type="entry name" value="DUF2062"/>
    <property type="match status" value="1"/>
</dbReference>
<dbReference type="PANTHER" id="PTHR40547">
    <property type="entry name" value="SLL0298 PROTEIN"/>
    <property type="match status" value="1"/>
</dbReference>
<evidence type="ECO:0000313" key="4">
    <source>
        <dbReference type="Proteomes" id="UP000192505"/>
    </source>
</evidence>
<reference evidence="3 4" key="1">
    <citation type="submission" date="2017-01" db="EMBL/GenBank/DDBJ databases">
        <title>Novel large sulfur bacteria in the metagenomes of groundwater-fed chemosynthetic microbial mats in the Lake Huron basin.</title>
        <authorList>
            <person name="Sharrar A.M."/>
            <person name="Flood B.E."/>
            <person name="Bailey J.V."/>
            <person name="Jones D.S."/>
            <person name="Biddanda B."/>
            <person name="Ruberg S.A."/>
            <person name="Marcus D.N."/>
            <person name="Dick G.J."/>
        </authorList>
    </citation>
    <scope>NUCLEOTIDE SEQUENCE [LARGE SCALE GENOMIC DNA]</scope>
    <source>
        <strain evidence="3">A7</strain>
    </source>
</reference>
<feature type="transmembrane region" description="Helical" evidence="1">
    <location>
        <begin position="89"/>
        <end position="112"/>
    </location>
</feature>
<evidence type="ECO:0000256" key="1">
    <source>
        <dbReference type="SAM" id="Phobius"/>
    </source>
</evidence>
<gene>
    <name evidence="3" type="ORF">BWK72_12820</name>
</gene>
<dbReference type="InterPro" id="IPR018639">
    <property type="entry name" value="DUF2062"/>
</dbReference>
<protein>
    <recommendedName>
        <fullName evidence="2">DUF2062 domain-containing protein</fullName>
    </recommendedName>
</protein>
<comment type="caution">
    <text evidence="3">The sequence shown here is derived from an EMBL/GenBank/DDBJ whole genome shotgun (WGS) entry which is preliminary data.</text>
</comment>
<keyword evidence="1" id="KW-1133">Transmembrane helix</keyword>
<evidence type="ECO:0000259" key="2">
    <source>
        <dbReference type="Pfam" id="PF09835"/>
    </source>
</evidence>
<accession>A0A1W9KSR4</accession>
<dbReference type="PANTHER" id="PTHR40547:SF1">
    <property type="entry name" value="SLL0298 PROTEIN"/>
    <property type="match status" value="1"/>
</dbReference>
<dbReference type="AlphaFoldDB" id="A0A1W9KSR4"/>
<dbReference type="Proteomes" id="UP000192505">
    <property type="component" value="Unassembled WGS sequence"/>
</dbReference>
<feature type="transmembrane region" description="Helical" evidence="1">
    <location>
        <begin position="56"/>
        <end position="77"/>
    </location>
</feature>
<evidence type="ECO:0000313" key="3">
    <source>
        <dbReference type="EMBL" id="OQW87422.1"/>
    </source>
</evidence>
<feature type="domain" description="DUF2062" evidence="2">
    <location>
        <begin position="29"/>
        <end position="166"/>
    </location>
</feature>
<feature type="transmembrane region" description="Helical" evidence="1">
    <location>
        <begin position="132"/>
        <end position="159"/>
    </location>
</feature>
<name>A0A1W9KSR4_9BURK</name>
<proteinExistence type="predicted"/>
<organism evidence="3 4">
    <name type="scientific">Rhodoferax ferrireducens</name>
    <dbReference type="NCBI Taxonomy" id="192843"/>
    <lineage>
        <taxon>Bacteria</taxon>
        <taxon>Pseudomonadati</taxon>
        <taxon>Pseudomonadota</taxon>
        <taxon>Betaproteobacteria</taxon>
        <taxon>Burkholderiales</taxon>
        <taxon>Comamonadaceae</taxon>
        <taxon>Rhodoferax</taxon>
    </lineage>
</organism>